<reference evidence="1 2" key="1">
    <citation type="journal article" date="2018" name="Mol. Biol. Evol.">
        <title>Broad Genomic Sampling Reveals a Smut Pathogenic Ancestry of the Fungal Clade Ustilaginomycotina.</title>
        <authorList>
            <person name="Kijpornyongpan T."/>
            <person name="Mondo S.J."/>
            <person name="Barry K."/>
            <person name="Sandor L."/>
            <person name="Lee J."/>
            <person name="Lipzen A."/>
            <person name="Pangilinan J."/>
            <person name="LaButti K."/>
            <person name="Hainaut M."/>
            <person name="Henrissat B."/>
            <person name="Grigoriev I.V."/>
            <person name="Spatafora J.W."/>
            <person name="Aime M.C."/>
        </authorList>
    </citation>
    <scope>NUCLEOTIDE SEQUENCE [LARGE SCALE GENOMIC DNA]</scope>
    <source>
        <strain evidence="1 2">MCA 4718</strain>
    </source>
</reference>
<keyword evidence="2" id="KW-1185">Reference proteome</keyword>
<proteinExistence type="predicted"/>
<dbReference type="EMBL" id="KZ819336">
    <property type="protein sequence ID" value="PWN18369.1"/>
    <property type="molecule type" value="Genomic_DNA"/>
</dbReference>
<sequence>MTHSIVLLHIRGQKDVSRFEESCKSIDLLQECRRTSLQWRRGSGRQSIALRMGASFGGMLASGIRAAKEAINVFDRLEVVEEEVIREREPHHKASMTSTAFISRTPRLSLGGSAIAKDVSGMTFGLMSLIRIDDSHCPLEDRAFASMRVSGVALC</sequence>
<dbReference type="RefSeq" id="XP_025345529.1">
    <property type="nucleotide sequence ID" value="XM_025495132.1"/>
</dbReference>
<gene>
    <name evidence="1" type="ORF">BCV69DRAFT_314579</name>
</gene>
<protein>
    <submittedName>
        <fullName evidence="1">Uncharacterized protein</fullName>
    </submittedName>
</protein>
<dbReference type="GeneID" id="37016866"/>
<accession>A0A316TYK7</accession>
<evidence type="ECO:0000313" key="1">
    <source>
        <dbReference type="EMBL" id="PWN18369.1"/>
    </source>
</evidence>
<evidence type="ECO:0000313" key="2">
    <source>
        <dbReference type="Proteomes" id="UP000245942"/>
    </source>
</evidence>
<organism evidence="1 2">
    <name type="scientific">Pseudomicrostroma glucosiphilum</name>
    <dbReference type="NCBI Taxonomy" id="1684307"/>
    <lineage>
        <taxon>Eukaryota</taxon>
        <taxon>Fungi</taxon>
        <taxon>Dikarya</taxon>
        <taxon>Basidiomycota</taxon>
        <taxon>Ustilaginomycotina</taxon>
        <taxon>Exobasidiomycetes</taxon>
        <taxon>Microstromatales</taxon>
        <taxon>Microstromatales incertae sedis</taxon>
        <taxon>Pseudomicrostroma</taxon>
    </lineage>
</organism>
<dbReference type="InterPro" id="IPR036188">
    <property type="entry name" value="FAD/NAD-bd_sf"/>
</dbReference>
<dbReference type="Proteomes" id="UP000245942">
    <property type="component" value="Unassembled WGS sequence"/>
</dbReference>
<dbReference type="Gene3D" id="3.50.50.60">
    <property type="entry name" value="FAD/NAD(P)-binding domain"/>
    <property type="match status" value="1"/>
</dbReference>
<name>A0A316TYK7_9BASI</name>
<dbReference type="AlphaFoldDB" id="A0A316TYK7"/>